<evidence type="ECO:0000313" key="1">
    <source>
        <dbReference type="EMBL" id="CBX90472.1"/>
    </source>
</evidence>
<dbReference type="HOGENOM" id="CLU_2574293_0_0_1"/>
<dbReference type="AlphaFoldDB" id="E4ZGQ2"/>
<reference evidence="2" key="1">
    <citation type="journal article" date="2011" name="Nat. Commun.">
        <title>Effector diversification within compartments of the Leptosphaeria maculans genome affected by Repeat-Induced Point mutations.</title>
        <authorList>
            <person name="Rouxel T."/>
            <person name="Grandaubert J."/>
            <person name="Hane J.K."/>
            <person name="Hoede C."/>
            <person name="van de Wouw A.P."/>
            <person name="Couloux A."/>
            <person name="Dominguez V."/>
            <person name="Anthouard V."/>
            <person name="Bally P."/>
            <person name="Bourras S."/>
            <person name="Cozijnsen A.J."/>
            <person name="Ciuffetti L.M."/>
            <person name="Degrave A."/>
            <person name="Dilmaghani A."/>
            <person name="Duret L."/>
            <person name="Fudal I."/>
            <person name="Goodwin S.B."/>
            <person name="Gout L."/>
            <person name="Glaser N."/>
            <person name="Linglin J."/>
            <person name="Kema G.H.J."/>
            <person name="Lapalu N."/>
            <person name="Lawrence C.B."/>
            <person name="May K."/>
            <person name="Meyer M."/>
            <person name="Ollivier B."/>
            <person name="Poulain J."/>
            <person name="Schoch C.L."/>
            <person name="Simon A."/>
            <person name="Spatafora J.W."/>
            <person name="Stachowiak A."/>
            <person name="Turgeon B.G."/>
            <person name="Tyler B.M."/>
            <person name="Vincent D."/>
            <person name="Weissenbach J."/>
            <person name="Amselem J."/>
            <person name="Quesneville H."/>
            <person name="Oliver R.P."/>
            <person name="Wincker P."/>
            <person name="Balesdent M.-H."/>
            <person name="Howlett B.J."/>
        </authorList>
    </citation>
    <scope>NUCLEOTIDE SEQUENCE [LARGE SCALE GENOMIC DNA]</scope>
    <source>
        <strain evidence="2">JN3 / isolate v23.1.3 / race Av1-4-5-6-7-8</strain>
    </source>
</reference>
<evidence type="ECO:0000313" key="2">
    <source>
        <dbReference type="Proteomes" id="UP000002668"/>
    </source>
</evidence>
<sequence length="81" mass="9161">MSLLGYILCPAPRVWLREWRTSPSLLLYLGSTSIVDMVPARRDGPTLRPNMVGHIGMSIQLLETLQVLVVDQELQDEARSR</sequence>
<accession>E4ZGQ2</accession>
<dbReference type="Proteomes" id="UP000002668">
    <property type="component" value="Genome"/>
</dbReference>
<proteinExistence type="predicted"/>
<keyword evidence="2" id="KW-1185">Reference proteome</keyword>
<protein>
    <submittedName>
        <fullName evidence="1">Uncharacterized protein</fullName>
    </submittedName>
</protein>
<gene>
    <name evidence="1" type="ORF">LEMA_uP065980.1</name>
</gene>
<dbReference type="EMBL" id="FP929064">
    <property type="protein sequence ID" value="CBX90472.1"/>
    <property type="molecule type" value="Genomic_DNA"/>
</dbReference>
<name>E4ZGQ2_LEPMJ</name>
<dbReference type="VEuPathDB" id="FungiDB:LEMA_uP065980.1"/>
<organism evidence="1 2">
    <name type="scientific">Leptosphaeria maculans (strain JN3 / isolate v23.1.3 / race Av1-4-5-6-7-8)</name>
    <name type="common">Blackleg fungus</name>
    <name type="synonym">Phoma lingam</name>
    <dbReference type="NCBI Taxonomy" id="985895"/>
    <lineage>
        <taxon>Eukaryota</taxon>
        <taxon>Fungi</taxon>
        <taxon>Dikarya</taxon>
        <taxon>Ascomycota</taxon>
        <taxon>Pezizomycotina</taxon>
        <taxon>Dothideomycetes</taxon>
        <taxon>Pleosporomycetidae</taxon>
        <taxon>Pleosporales</taxon>
        <taxon>Pleosporineae</taxon>
        <taxon>Leptosphaeriaceae</taxon>
        <taxon>Plenodomus</taxon>
        <taxon>Plenodomus lingam/Leptosphaeria maculans species complex</taxon>
    </lineage>
</organism>
<dbReference type="InParanoid" id="E4ZGQ2"/>